<evidence type="ECO:0000313" key="1">
    <source>
        <dbReference type="EMBL" id="AKE39733.1"/>
    </source>
</evidence>
<protein>
    <submittedName>
        <fullName evidence="1">Uncharacterized protein</fullName>
    </submittedName>
</protein>
<accession>A0A0F6QZA9</accession>
<dbReference type="AlphaFoldDB" id="A0A0F6QZA9"/>
<proteinExistence type="predicted"/>
<dbReference type="KEGG" id="ccj:UL81_08920"/>
<dbReference type="EMBL" id="CP011311">
    <property type="protein sequence ID" value="AKE39733.1"/>
    <property type="molecule type" value="Genomic_DNA"/>
</dbReference>
<dbReference type="HOGENOM" id="CLU_097576_0_0_11"/>
<keyword evidence="2" id="KW-1185">Reference proteome</keyword>
<dbReference type="PATRIC" id="fig|161896.4.peg.1748"/>
<sequence>MKVKDLVEFLLILAIAGGGVWWLSSRNSKKREEERAAQELADAQADARRWIERLGGQVMQISGIDTASQQAMADASERFTAANSAIAQAQTTKQAKLARESALEGMHYVNAAREIMGMNPGPDLPPLEGQRQAGKVTEKRTVEANGEQLTASPYASDETPNYYPGGTVAGRPVPAGWYSRPWWADALTTGVWMMGYSMMFNAMFAGMAGVNYSAAAAESGEWDGGGDAAGDAGDAGDMGDAGDAGDMGGGDMGGGDDGGFFGGDGLFGGDDGGGMFDFGFDF</sequence>
<dbReference type="STRING" id="161896.UL81_08920"/>
<dbReference type="Proteomes" id="UP000033566">
    <property type="component" value="Chromosome"/>
</dbReference>
<name>A0A0F6QZA9_9CORY</name>
<evidence type="ECO:0000313" key="2">
    <source>
        <dbReference type="Proteomes" id="UP000033566"/>
    </source>
</evidence>
<reference evidence="1 2" key="1">
    <citation type="journal article" date="2015" name="Genome Announc.">
        <title>Complete Genome Sequence of Corynebacterium camporealensis DSM 44610, Isolated from the Milk of a Manchega Sheep with Subclinical Mastitis.</title>
        <authorList>
            <person name="Ruckert C."/>
            <person name="Albersmeier A."/>
            <person name="Winkler A."/>
            <person name="Tauch A."/>
        </authorList>
    </citation>
    <scope>NUCLEOTIDE SEQUENCE [LARGE SCALE GENOMIC DNA]</scope>
    <source>
        <strain evidence="1 2">DSM 44610</strain>
    </source>
</reference>
<gene>
    <name evidence="1" type="ORF">UL81_08920</name>
</gene>
<organism evidence="1 2">
    <name type="scientific">Corynebacterium camporealensis</name>
    <dbReference type="NCBI Taxonomy" id="161896"/>
    <lineage>
        <taxon>Bacteria</taxon>
        <taxon>Bacillati</taxon>
        <taxon>Actinomycetota</taxon>
        <taxon>Actinomycetes</taxon>
        <taxon>Mycobacteriales</taxon>
        <taxon>Corynebacteriaceae</taxon>
        <taxon>Corynebacterium</taxon>
    </lineage>
</organism>